<evidence type="ECO:0000256" key="1">
    <source>
        <dbReference type="SAM" id="MobiDB-lite"/>
    </source>
</evidence>
<proteinExistence type="predicted"/>
<feature type="domain" description="Reverse transcriptase" evidence="2">
    <location>
        <begin position="1"/>
        <end position="202"/>
    </location>
</feature>
<feature type="compositionally biased region" description="Basic and acidic residues" evidence="1">
    <location>
        <begin position="416"/>
        <end position="434"/>
    </location>
</feature>
<dbReference type="STRING" id="50429.A0A2B4S4W5"/>
<dbReference type="InterPro" id="IPR000477">
    <property type="entry name" value="RT_dom"/>
</dbReference>
<evidence type="ECO:0000259" key="2">
    <source>
        <dbReference type="PROSITE" id="PS50878"/>
    </source>
</evidence>
<dbReference type="InterPro" id="IPR043502">
    <property type="entry name" value="DNA/RNA_pol_sf"/>
</dbReference>
<dbReference type="PANTHER" id="PTHR47027:SF20">
    <property type="entry name" value="REVERSE TRANSCRIPTASE-LIKE PROTEIN WITH RNA-DIRECTED DNA POLYMERASE DOMAIN"/>
    <property type="match status" value="1"/>
</dbReference>
<evidence type="ECO:0000313" key="4">
    <source>
        <dbReference type="Proteomes" id="UP000225706"/>
    </source>
</evidence>
<dbReference type="OrthoDB" id="5984501at2759"/>
<keyword evidence="4" id="KW-1185">Reference proteome</keyword>
<organism evidence="3 4">
    <name type="scientific">Stylophora pistillata</name>
    <name type="common">Smooth cauliflower coral</name>
    <dbReference type="NCBI Taxonomy" id="50429"/>
    <lineage>
        <taxon>Eukaryota</taxon>
        <taxon>Metazoa</taxon>
        <taxon>Cnidaria</taxon>
        <taxon>Anthozoa</taxon>
        <taxon>Hexacorallia</taxon>
        <taxon>Scleractinia</taxon>
        <taxon>Astrocoeniina</taxon>
        <taxon>Pocilloporidae</taxon>
        <taxon>Stylophora</taxon>
    </lineage>
</organism>
<dbReference type="AlphaFoldDB" id="A0A2B4S4W5"/>
<dbReference type="Proteomes" id="UP000225706">
    <property type="component" value="Unassembled WGS sequence"/>
</dbReference>
<sequence>MGLYVAFIDLTKAFDTVSRDGLWKILSRLECPPKFPEMIRQLHEGQMGQVKQNGTLSDSFPISNGVEQGCVPAPSLFSIFFSMMLQEAKEEVLDEIYICFRPDGSPFNLRRLLAHTKTVEQLITELLFADDCALLAHIETALKHLVNRFSDASKAFGLTISLKKTEVLYQPPPMENYSPPHITIDGATLNPVEHFTYLGSVISNDVSTDKDLDNRLSKASSSSGRLSKRVWKNYSLRLITKIKVYRAVVTPTFLYGAETWTLYRRQVRLLERFHERSLRSILNIKWPDYVSSEDALEKAQLPSIGSILLKQQLRWAGHFTRMEDSRMPKAVLFGELKAGKRNRGAPRKEALFRLFNYANFLFIFRKAAAGELLEDSGFSALARLAEVDVDEVGVGGAAKFFEAKVKEQASSNKFEAEIRQEQEERKKAAEEAKARKQGFKGKQAAFGAH</sequence>
<dbReference type="Pfam" id="PF00078">
    <property type="entry name" value="RVT_1"/>
    <property type="match status" value="1"/>
</dbReference>
<feature type="region of interest" description="Disordered" evidence="1">
    <location>
        <begin position="416"/>
        <end position="449"/>
    </location>
</feature>
<comment type="caution">
    <text evidence="3">The sequence shown here is derived from an EMBL/GenBank/DDBJ whole genome shotgun (WGS) entry which is preliminary data.</text>
</comment>
<dbReference type="PANTHER" id="PTHR47027">
    <property type="entry name" value="REVERSE TRANSCRIPTASE DOMAIN-CONTAINING PROTEIN"/>
    <property type="match status" value="1"/>
</dbReference>
<evidence type="ECO:0000313" key="3">
    <source>
        <dbReference type="EMBL" id="PFX23840.1"/>
    </source>
</evidence>
<gene>
    <name evidence="3" type="primary">EFHD2</name>
    <name evidence="3" type="ORF">AWC38_SpisGene11585</name>
</gene>
<dbReference type="SUPFAM" id="SSF56672">
    <property type="entry name" value="DNA/RNA polymerases"/>
    <property type="match status" value="1"/>
</dbReference>
<reference evidence="4" key="1">
    <citation type="journal article" date="2017" name="bioRxiv">
        <title>Comparative analysis of the genomes of Stylophora pistillata and Acropora digitifera provides evidence for extensive differences between species of corals.</title>
        <authorList>
            <person name="Voolstra C.R."/>
            <person name="Li Y."/>
            <person name="Liew Y.J."/>
            <person name="Baumgarten S."/>
            <person name="Zoccola D."/>
            <person name="Flot J.-F."/>
            <person name="Tambutte S."/>
            <person name="Allemand D."/>
            <person name="Aranda M."/>
        </authorList>
    </citation>
    <scope>NUCLEOTIDE SEQUENCE [LARGE SCALE GENOMIC DNA]</scope>
</reference>
<accession>A0A2B4S4W5</accession>
<dbReference type="EMBL" id="LSMT01000194">
    <property type="protein sequence ID" value="PFX23840.1"/>
    <property type="molecule type" value="Genomic_DNA"/>
</dbReference>
<protein>
    <submittedName>
        <fullName evidence="3">EF-hand domain-containing protein D2</fullName>
    </submittedName>
</protein>
<name>A0A2B4S4W5_STYPI</name>
<dbReference type="PROSITE" id="PS50878">
    <property type="entry name" value="RT_POL"/>
    <property type="match status" value="1"/>
</dbReference>